<sequence>MRGREFWVAILLFCVGGGCLVTAVQLSPFGPVSASLVPFLRSLRVSLWILLTVILIRMLLRSFRYPGGENCRCGKRLERDWSYCPKCGRKLTGTDNGEKRDPDEGETDADN</sequence>
<evidence type="ECO:0000313" key="4">
    <source>
        <dbReference type="Proteomes" id="UP000617979"/>
    </source>
</evidence>
<accession>A0ABQ1FW62</accession>
<dbReference type="RefSeq" id="WP_009709128.1">
    <property type="nucleotide sequence ID" value="NZ_BMEX01000001.1"/>
</dbReference>
<feature type="region of interest" description="Disordered" evidence="1">
    <location>
        <begin position="87"/>
        <end position="111"/>
    </location>
</feature>
<evidence type="ECO:0000313" key="3">
    <source>
        <dbReference type="EMBL" id="GGA32389.1"/>
    </source>
</evidence>
<keyword evidence="4" id="KW-1185">Reference proteome</keyword>
<protein>
    <recommendedName>
        <fullName evidence="5">Zinc-ribbon domain-containing protein</fullName>
    </recommendedName>
</protein>
<organism evidence="3 4">
    <name type="scientific">Kroppenstedtia guangzhouensis</name>
    <dbReference type="NCBI Taxonomy" id="1274356"/>
    <lineage>
        <taxon>Bacteria</taxon>
        <taxon>Bacillati</taxon>
        <taxon>Bacillota</taxon>
        <taxon>Bacilli</taxon>
        <taxon>Bacillales</taxon>
        <taxon>Thermoactinomycetaceae</taxon>
        <taxon>Kroppenstedtia</taxon>
    </lineage>
</organism>
<keyword evidence="2" id="KW-0472">Membrane</keyword>
<comment type="caution">
    <text evidence="3">The sequence shown here is derived from an EMBL/GenBank/DDBJ whole genome shotgun (WGS) entry which is preliminary data.</text>
</comment>
<gene>
    <name evidence="3" type="ORF">GCM10007416_01200</name>
</gene>
<dbReference type="EMBL" id="BMEX01000001">
    <property type="protein sequence ID" value="GGA32389.1"/>
    <property type="molecule type" value="Genomic_DNA"/>
</dbReference>
<feature type="transmembrane region" description="Helical" evidence="2">
    <location>
        <begin position="39"/>
        <end position="60"/>
    </location>
</feature>
<dbReference type="Proteomes" id="UP000617979">
    <property type="component" value="Unassembled WGS sequence"/>
</dbReference>
<proteinExistence type="predicted"/>
<dbReference type="PROSITE" id="PS51257">
    <property type="entry name" value="PROKAR_LIPOPROTEIN"/>
    <property type="match status" value="1"/>
</dbReference>
<evidence type="ECO:0000256" key="1">
    <source>
        <dbReference type="SAM" id="MobiDB-lite"/>
    </source>
</evidence>
<name>A0ABQ1FW62_9BACL</name>
<keyword evidence="2" id="KW-1133">Transmembrane helix</keyword>
<reference evidence="4" key="1">
    <citation type="journal article" date="2019" name="Int. J. Syst. Evol. Microbiol.">
        <title>The Global Catalogue of Microorganisms (GCM) 10K type strain sequencing project: providing services to taxonomists for standard genome sequencing and annotation.</title>
        <authorList>
            <consortium name="The Broad Institute Genomics Platform"/>
            <consortium name="The Broad Institute Genome Sequencing Center for Infectious Disease"/>
            <person name="Wu L."/>
            <person name="Ma J."/>
        </authorList>
    </citation>
    <scope>NUCLEOTIDE SEQUENCE [LARGE SCALE GENOMIC DNA]</scope>
    <source>
        <strain evidence="4">CGMCC 1.12404</strain>
    </source>
</reference>
<evidence type="ECO:0000256" key="2">
    <source>
        <dbReference type="SAM" id="Phobius"/>
    </source>
</evidence>
<keyword evidence="2" id="KW-0812">Transmembrane</keyword>
<evidence type="ECO:0008006" key="5">
    <source>
        <dbReference type="Google" id="ProtNLM"/>
    </source>
</evidence>